<keyword evidence="2" id="KW-1185">Reference proteome</keyword>
<organism evidence="1 2">
    <name type="scientific">Crotalaria pallida</name>
    <name type="common">Smooth rattlebox</name>
    <name type="synonym">Crotalaria striata</name>
    <dbReference type="NCBI Taxonomy" id="3830"/>
    <lineage>
        <taxon>Eukaryota</taxon>
        <taxon>Viridiplantae</taxon>
        <taxon>Streptophyta</taxon>
        <taxon>Embryophyta</taxon>
        <taxon>Tracheophyta</taxon>
        <taxon>Spermatophyta</taxon>
        <taxon>Magnoliopsida</taxon>
        <taxon>eudicotyledons</taxon>
        <taxon>Gunneridae</taxon>
        <taxon>Pentapetalae</taxon>
        <taxon>rosids</taxon>
        <taxon>fabids</taxon>
        <taxon>Fabales</taxon>
        <taxon>Fabaceae</taxon>
        <taxon>Papilionoideae</taxon>
        <taxon>50 kb inversion clade</taxon>
        <taxon>genistoids sensu lato</taxon>
        <taxon>core genistoids</taxon>
        <taxon>Crotalarieae</taxon>
        <taxon>Crotalaria</taxon>
    </lineage>
</organism>
<evidence type="ECO:0000313" key="1">
    <source>
        <dbReference type="EMBL" id="KAK7267161.1"/>
    </source>
</evidence>
<reference evidence="1 2" key="1">
    <citation type="submission" date="2024-01" db="EMBL/GenBank/DDBJ databases">
        <title>The genomes of 5 underutilized Papilionoideae crops provide insights into root nodulation and disease resistanc.</title>
        <authorList>
            <person name="Yuan L."/>
        </authorList>
    </citation>
    <scope>NUCLEOTIDE SEQUENCE [LARGE SCALE GENOMIC DNA]</scope>
    <source>
        <strain evidence="1">ZHUSHIDOU_FW_LH</strain>
        <tissue evidence="1">Leaf</tissue>
    </source>
</reference>
<comment type="caution">
    <text evidence="1">The sequence shown here is derived from an EMBL/GenBank/DDBJ whole genome shotgun (WGS) entry which is preliminary data.</text>
</comment>
<sequence length="107" mass="11696">MVVHATVRVGAVEAMESVEEVWTVEGGGYGVWRLGDLERERGRCGLYVLEDDIAVRINGGEEMGQMMLPYLIIPIMKVLGEKRTRIGDDDDVGVVFGDGVVSNNGKN</sequence>
<dbReference type="EMBL" id="JAYWIO010000004">
    <property type="protein sequence ID" value="KAK7267161.1"/>
    <property type="molecule type" value="Genomic_DNA"/>
</dbReference>
<proteinExistence type="predicted"/>
<protein>
    <submittedName>
        <fullName evidence="1">Uncharacterized protein</fullName>
    </submittedName>
</protein>
<dbReference type="Proteomes" id="UP001372338">
    <property type="component" value="Unassembled WGS sequence"/>
</dbReference>
<name>A0AAN9IBS7_CROPI</name>
<dbReference type="AlphaFoldDB" id="A0AAN9IBS7"/>
<evidence type="ECO:0000313" key="2">
    <source>
        <dbReference type="Proteomes" id="UP001372338"/>
    </source>
</evidence>
<accession>A0AAN9IBS7</accession>
<gene>
    <name evidence="1" type="ORF">RIF29_19825</name>
</gene>